<dbReference type="EMBL" id="CM000626">
    <property type="protein sequence ID" value="EEC43891.1"/>
    <property type="molecule type" value="Genomic_DNA"/>
</dbReference>
<feature type="transmembrane region" description="Helical" evidence="6">
    <location>
        <begin position="471"/>
        <end position="493"/>
    </location>
</feature>
<dbReference type="GO" id="GO:0015179">
    <property type="term" value="F:L-amino acid transmembrane transporter activity"/>
    <property type="evidence" value="ECO:0007669"/>
    <property type="project" value="TreeGrafter"/>
</dbReference>
<evidence type="ECO:0000256" key="4">
    <source>
        <dbReference type="ARBA" id="ARBA00023136"/>
    </source>
</evidence>
<sequence>MLPVHQRRHSQYNGRAPSPPEPSGSDSVIELSNFNGTTHTHGTSTVTATNAVAKASAVGSNVDESDYEIRALVGDQALPDGASPARHHGDGHGLAVGTASNAQVAVNIVISFVGAGLLGIPDAFRRAGWLLGTLTLATVSALNVYAMLLLPHVKRKLLHLRQKQQQNSTRSDETHTDTHELLLLDSYGALGRAIMGPNGETFVNGCLVVSQVGFATAYIIFIAANLHSLAGIPRGVTCLACVPGLCGLVQARDMKTLAPFSLLADAANVLGLSAVLFEDWETYYQPHDDVIHKVRWSGFLYVIAITVYSMEGVGLILSLETSSRQPQSFPSLFRTVLTCITLFMSLFGTAGYMGFGENTQAPITLNLTDSNVALLVKSALCLALYLTYPVMMFPVWNITETILLSTRDHTVTRVAFRSALVVLTAMVAWLVPDFGAFLSLVGSSICTVLGFILPCWFHWKVMGNELPNWQVGLDLFLMVGGGVFGVLGTYQSITSLGGGGQ</sequence>
<keyword evidence="3 6" id="KW-1133">Transmembrane helix</keyword>
<dbReference type="PaxDb" id="2850-Phatr40517"/>
<feature type="transmembrane region" description="Helical" evidence="6">
    <location>
        <begin position="296"/>
        <end position="319"/>
    </location>
</feature>
<dbReference type="PANTHER" id="PTHR22950:SF349">
    <property type="entry name" value="AMINO ACID TRANSPORTER TRANSMEMBRANE DOMAIN-CONTAINING PROTEIN"/>
    <property type="match status" value="1"/>
</dbReference>
<dbReference type="PANTHER" id="PTHR22950">
    <property type="entry name" value="AMINO ACID TRANSPORTER"/>
    <property type="match status" value="1"/>
</dbReference>
<evidence type="ECO:0000313" key="8">
    <source>
        <dbReference type="EMBL" id="EEC43891.1"/>
    </source>
</evidence>
<feature type="compositionally biased region" description="Basic residues" evidence="5">
    <location>
        <begin position="1"/>
        <end position="10"/>
    </location>
</feature>
<dbReference type="eggNOG" id="KOG1304">
    <property type="taxonomic scope" value="Eukaryota"/>
</dbReference>
<dbReference type="InterPro" id="IPR036259">
    <property type="entry name" value="MFS_trans_sf"/>
</dbReference>
<gene>
    <name evidence="8" type="ORF">PHATRDRAFT_40517</name>
</gene>
<feature type="transmembrane region" description="Helical" evidence="6">
    <location>
        <begin position="256"/>
        <end position="276"/>
    </location>
</feature>
<dbReference type="RefSeq" id="XP_002184492.1">
    <property type="nucleotide sequence ID" value="XM_002184456.1"/>
</dbReference>
<evidence type="ECO:0000313" key="9">
    <source>
        <dbReference type="Proteomes" id="UP000000759"/>
    </source>
</evidence>
<dbReference type="InterPro" id="IPR013057">
    <property type="entry name" value="AA_transpt_TM"/>
</dbReference>
<dbReference type="KEGG" id="pti:PHATRDRAFT_40517"/>
<evidence type="ECO:0000256" key="6">
    <source>
        <dbReference type="SAM" id="Phobius"/>
    </source>
</evidence>
<dbReference type="HOGENOM" id="CLU_009646_6_0_1"/>
<dbReference type="STRING" id="556484.B7GBR5"/>
<protein>
    <recommendedName>
        <fullName evidence="7">Amino acid transporter transmembrane domain-containing protein</fullName>
    </recommendedName>
</protein>
<feature type="transmembrane region" description="Helical" evidence="6">
    <location>
        <begin position="104"/>
        <end position="121"/>
    </location>
</feature>
<feature type="domain" description="Amino acid transporter transmembrane" evidence="7">
    <location>
        <begin position="98"/>
        <end position="493"/>
    </location>
</feature>
<dbReference type="GeneID" id="7198434"/>
<evidence type="ECO:0000256" key="1">
    <source>
        <dbReference type="ARBA" id="ARBA00004141"/>
    </source>
</evidence>
<feature type="transmembrane region" description="Helical" evidence="6">
    <location>
        <begin position="230"/>
        <end position="249"/>
    </location>
</feature>
<reference evidence="8 9" key="1">
    <citation type="journal article" date="2008" name="Nature">
        <title>The Phaeodactylum genome reveals the evolutionary history of diatom genomes.</title>
        <authorList>
            <person name="Bowler C."/>
            <person name="Allen A.E."/>
            <person name="Badger J.H."/>
            <person name="Grimwood J."/>
            <person name="Jabbari K."/>
            <person name="Kuo A."/>
            <person name="Maheswari U."/>
            <person name="Martens C."/>
            <person name="Maumus F."/>
            <person name="Otillar R.P."/>
            <person name="Rayko E."/>
            <person name="Salamov A."/>
            <person name="Vandepoele K."/>
            <person name="Beszteri B."/>
            <person name="Gruber A."/>
            <person name="Heijde M."/>
            <person name="Katinka M."/>
            <person name="Mock T."/>
            <person name="Valentin K."/>
            <person name="Verret F."/>
            <person name="Berges J.A."/>
            <person name="Brownlee C."/>
            <person name="Cadoret J.P."/>
            <person name="Chiovitti A."/>
            <person name="Choi C.J."/>
            <person name="Coesel S."/>
            <person name="De Martino A."/>
            <person name="Detter J.C."/>
            <person name="Durkin C."/>
            <person name="Falciatore A."/>
            <person name="Fournet J."/>
            <person name="Haruta M."/>
            <person name="Huysman M.J."/>
            <person name="Jenkins B.D."/>
            <person name="Jiroutova K."/>
            <person name="Jorgensen R.E."/>
            <person name="Joubert Y."/>
            <person name="Kaplan A."/>
            <person name="Kroger N."/>
            <person name="Kroth P.G."/>
            <person name="La Roche J."/>
            <person name="Lindquist E."/>
            <person name="Lommer M."/>
            <person name="Martin-Jezequel V."/>
            <person name="Lopez P.J."/>
            <person name="Lucas S."/>
            <person name="Mangogna M."/>
            <person name="McGinnis K."/>
            <person name="Medlin L.K."/>
            <person name="Montsant A."/>
            <person name="Oudot-Le Secq M.P."/>
            <person name="Napoli C."/>
            <person name="Obornik M."/>
            <person name="Parker M.S."/>
            <person name="Petit J.L."/>
            <person name="Porcel B.M."/>
            <person name="Poulsen N."/>
            <person name="Robison M."/>
            <person name="Rychlewski L."/>
            <person name="Rynearson T.A."/>
            <person name="Schmutz J."/>
            <person name="Shapiro H."/>
            <person name="Siaut M."/>
            <person name="Stanley M."/>
            <person name="Sussman M.R."/>
            <person name="Taylor A.R."/>
            <person name="Vardi A."/>
            <person name="von Dassow P."/>
            <person name="Vyverman W."/>
            <person name="Willis A."/>
            <person name="Wyrwicz L.S."/>
            <person name="Rokhsar D.S."/>
            <person name="Weissenbach J."/>
            <person name="Armbrust E.V."/>
            <person name="Green B.R."/>
            <person name="Van de Peer Y."/>
            <person name="Grigoriev I.V."/>
        </authorList>
    </citation>
    <scope>NUCLEOTIDE SEQUENCE [LARGE SCALE GENOMIC DNA]</scope>
    <source>
        <strain evidence="8 9">CCAP 1055/1</strain>
    </source>
</reference>
<feature type="compositionally biased region" description="Polar residues" evidence="5">
    <location>
        <begin position="24"/>
        <end position="34"/>
    </location>
</feature>
<feature type="transmembrane region" description="Helical" evidence="6">
    <location>
        <begin position="202"/>
        <end position="224"/>
    </location>
</feature>
<proteinExistence type="predicted"/>
<feature type="transmembrane region" description="Helical" evidence="6">
    <location>
        <begin position="437"/>
        <end position="459"/>
    </location>
</feature>
<feature type="transmembrane region" description="Helical" evidence="6">
    <location>
        <begin position="414"/>
        <end position="431"/>
    </location>
</feature>
<feature type="transmembrane region" description="Helical" evidence="6">
    <location>
        <begin position="127"/>
        <end position="150"/>
    </location>
</feature>
<evidence type="ECO:0000259" key="7">
    <source>
        <dbReference type="Pfam" id="PF01490"/>
    </source>
</evidence>
<dbReference type="InParanoid" id="B7GBR5"/>
<keyword evidence="4 6" id="KW-0472">Membrane</keyword>
<dbReference type="AlphaFoldDB" id="B7GBR5"/>
<accession>B7GBR5</accession>
<evidence type="ECO:0000256" key="5">
    <source>
        <dbReference type="SAM" id="MobiDB-lite"/>
    </source>
</evidence>
<feature type="transmembrane region" description="Helical" evidence="6">
    <location>
        <begin position="372"/>
        <end position="393"/>
    </location>
</feature>
<reference evidence="9" key="2">
    <citation type="submission" date="2008-08" db="EMBL/GenBank/DDBJ databases">
        <authorList>
            <consortium name="Diatom Consortium"/>
            <person name="Grigoriev I."/>
            <person name="Grimwood J."/>
            <person name="Kuo A."/>
            <person name="Otillar R.P."/>
            <person name="Salamov A."/>
            <person name="Detter J.C."/>
            <person name="Lindquist E."/>
            <person name="Shapiro H."/>
            <person name="Lucas S."/>
            <person name="Glavina del Rio T."/>
            <person name="Pitluck S."/>
            <person name="Rokhsar D."/>
            <person name="Bowler C."/>
        </authorList>
    </citation>
    <scope>GENOME REANNOTATION</scope>
    <source>
        <strain evidence="9">CCAP 1055/1</strain>
    </source>
</reference>
<dbReference type="GO" id="GO:0005774">
    <property type="term" value="C:vacuolar membrane"/>
    <property type="evidence" value="ECO:0007669"/>
    <property type="project" value="TreeGrafter"/>
</dbReference>
<dbReference type="OrthoDB" id="1684102at2759"/>
<evidence type="ECO:0000256" key="3">
    <source>
        <dbReference type="ARBA" id="ARBA00022989"/>
    </source>
</evidence>
<organism evidence="8 9">
    <name type="scientific">Phaeodactylum tricornutum (strain CCAP 1055/1)</name>
    <dbReference type="NCBI Taxonomy" id="556484"/>
    <lineage>
        <taxon>Eukaryota</taxon>
        <taxon>Sar</taxon>
        <taxon>Stramenopiles</taxon>
        <taxon>Ochrophyta</taxon>
        <taxon>Bacillariophyta</taxon>
        <taxon>Bacillariophyceae</taxon>
        <taxon>Bacillariophycidae</taxon>
        <taxon>Naviculales</taxon>
        <taxon>Phaeodactylaceae</taxon>
        <taxon>Phaeodactylum</taxon>
    </lineage>
</organism>
<keyword evidence="2 6" id="KW-0812">Transmembrane</keyword>
<feature type="transmembrane region" description="Helical" evidence="6">
    <location>
        <begin position="331"/>
        <end position="352"/>
    </location>
</feature>
<dbReference type="SUPFAM" id="SSF103473">
    <property type="entry name" value="MFS general substrate transporter"/>
    <property type="match status" value="1"/>
</dbReference>
<keyword evidence="9" id="KW-1185">Reference proteome</keyword>
<dbReference type="Pfam" id="PF01490">
    <property type="entry name" value="Aa_trans"/>
    <property type="match status" value="1"/>
</dbReference>
<dbReference type="Proteomes" id="UP000000759">
    <property type="component" value="Chromosome 24"/>
</dbReference>
<name>B7GBR5_PHATC</name>
<feature type="region of interest" description="Disordered" evidence="5">
    <location>
        <begin position="1"/>
        <end position="43"/>
    </location>
</feature>
<evidence type="ECO:0000256" key="2">
    <source>
        <dbReference type="ARBA" id="ARBA00022692"/>
    </source>
</evidence>
<comment type="subcellular location">
    <subcellularLocation>
        <location evidence="1">Membrane</location>
        <topology evidence="1">Multi-pass membrane protein</topology>
    </subcellularLocation>
</comment>